<feature type="transmembrane region" description="Helical" evidence="1">
    <location>
        <begin position="56"/>
        <end position="78"/>
    </location>
</feature>
<sequence>MLRRGIKIAPLWLLFVLLIWGTDGVASAAYGIALVFANFVAAAALLTWAGRISPAALMFAALGGFILRLAALTVAVIAASKIGVFEPAPLGITIIVSHLGLLVWETRYVSLSLAYPGLGPTHLAQKKCKEMK</sequence>
<proteinExistence type="predicted"/>
<accession>A0A381PAL0</accession>
<dbReference type="EMBL" id="UINC01000928">
    <property type="protein sequence ID" value="SUZ64011.1"/>
    <property type="molecule type" value="Genomic_DNA"/>
</dbReference>
<evidence type="ECO:0008006" key="3">
    <source>
        <dbReference type="Google" id="ProtNLM"/>
    </source>
</evidence>
<name>A0A381PAL0_9ZZZZ</name>
<keyword evidence="1" id="KW-1133">Transmembrane helix</keyword>
<feature type="transmembrane region" description="Helical" evidence="1">
    <location>
        <begin position="84"/>
        <end position="104"/>
    </location>
</feature>
<evidence type="ECO:0000256" key="1">
    <source>
        <dbReference type="SAM" id="Phobius"/>
    </source>
</evidence>
<evidence type="ECO:0000313" key="2">
    <source>
        <dbReference type="EMBL" id="SUZ64011.1"/>
    </source>
</evidence>
<gene>
    <name evidence="2" type="ORF">METZ01_LOCUS16865</name>
</gene>
<dbReference type="AlphaFoldDB" id="A0A381PAL0"/>
<keyword evidence="1" id="KW-0472">Membrane</keyword>
<organism evidence="2">
    <name type="scientific">marine metagenome</name>
    <dbReference type="NCBI Taxonomy" id="408172"/>
    <lineage>
        <taxon>unclassified sequences</taxon>
        <taxon>metagenomes</taxon>
        <taxon>ecological metagenomes</taxon>
    </lineage>
</organism>
<reference evidence="2" key="1">
    <citation type="submission" date="2018-05" db="EMBL/GenBank/DDBJ databases">
        <authorList>
            <person name="Lanie J.A."/>
            <person name="Ng W.-L."/>
            <person name="Kazmierczak K.M."/>
            <person name="Andrzejewski T.M."/>
            <person name="Davidsen T.M."/>
            <person name="Wayne K.J."/>
            <person name="Tettelin H."/>
            <person name="Glass J.I."/>
            <person name="Rusch D."/>
            <person name="Podicherti R."/>
            <person name="Tsui H.-C.T."/>
            <person name="Winkler M.E."/>
        </authorList>
    </citation>
    <scope>NUCLEOTIDE SEQUENCE</scope>
</reference>
<keyword evidence="1" id="KW-0812">Transmembrane</keyword>
<protein>
    <recommendedName>
        <fullName evidence="3">ATP synthase subunit I</fullName>
    </recommendedName>
</protein>
<feature type="transmembrane region" description="Helical" evidence="1">
    <location>
        <begin position="31"/>
        <end position="49"/>
    </location>
</feature>